<dbReference type="Pfam" id="PF02129">
    <property type="entry name" value="Peptidase_S15"/>
    <property type="match status" value="1"/>
</dbReference>
<evidence type="ECO:0000313" key="3">
    <source>
        <dbReference type="EMBL" id="ADB50915.1"/>
    </source>
</evidence>
<dbReference type="PANTHER" id="PTHR43056:SF10">
    <property type="entry name" value="COCE_NOND FAMILY, PUTATIVE (AFU_ORTHOLOGUE AFUA_7G00600)-RELATED"/>
    <property type="match status" value="1"/>
</dbReference>
<dbReference type="SUPFAM" id="SSF49785">
    <property type="entry name" value="Galactose-binding domain-like"/>
    <property type="match status" value="1"/>
</dbReference>
<protein>
    <submittedName>
        <fullName evidence="3">Peptidase S15</fullName>
    </submittedName>
</protein>
<feature type="domain" description="Xaa-Pro dipeptidyl-peptidase C-terminal" evidence="2">
    <location>
        <begin position="322"/>
        <end position="570"/>
    </location>
</feature>
<dbReference type="Gene3D" id="3.40.50.1820">
    <property type="entry name" value="alpha/beta hydrolase"/>
    <property type="match status" value="1"/>
</dbReference>
<gene>
    <name evidence="3" type="ordered locus">Cwoe_2493</name>
</gene>
<reference evidence="4" key="2">
    <citation type="submission" date="2010-01" db="EMBL/GenBank/DDBJ databases">
        <title>The complete genome of Conexibacter woesei DSM 14684.</title>
        <authorList>
            <consortium name="US DOE Joint Genome Institute (JGI-PGF)"/>
            <person name="Lucas S."/>
            <person name="Copeland A."/>
            <person name="Lapidus A."/>
            <person name="Glavina del Rio T."/>
            <person name="Dalin E."/>
            <person name="Tice H."/>
            <person name="Bruce D."/>
            <person name="Goodwin L."/>
            <person name="Pitluck S."/>
            <person name="Kyrpides N."/>
            <person name="Mavromatis K."/>
            <person name="Ivanova N."/>
            <person name="Mikhailova N."/>
            <person name="Chertkov O."/>
            <person name="Brettin T."/>
            <person name="Detter J.C."/>
            <person name="Han C."/>
            <person name="Larimer F."/>
            <person name="Land M."/>
            <person name="Hauser L."/>
            <person name="Markowitz V."/>
            <person name="Cheng J.-F."/>
            <person name="Hugenholtz P."/>
            <person name="Woyke T."/>
            <person name="Wu D."/>
            <person name="Pukall R."/>
            <person name="Steenblock K."/>
            <person name="Schneider S."/>
            <person name="Klenk H.-P."/>
            <person name="Eisen J.A."/>
        </authorList>
    </citation>
    <scope>NUCLEOTIDE SEQUENCE [LARGE SCALE GENOMIC DNA]</scope>
    <source>
        <strain evidence="4">DSM 14684 / CIP 108061 / JCM 11494 / NBRC 100937 / ID131577</strain>
    </source>
</reference>
<dbReference type="SUPFAM" id="SSF53474">
    <property type="entry name" value="alpha/beta-Hydrolases"/>
    <property type="match status" value="1"/>
</dbReference>
<dbReference type="HOGENOM" id="CLU_015590_5_1_11"/>
<dbReference type="RefSeq" id="WP_012933966.1">
    <property type="nucleotide sequence ID" value="NC_013739.1"/>
</dbReference>
<dbReference type="InterPro" id="IPR050585">
    <property type="entry name" value="Xaa-Pro_dipeptidyl-ppase/CocE"/>
</dbReference>
<dbReference type="OrthoDB" id="5240615at2"/>
<keyword evidence="1" id="KW-0378">Hydrolase</keyword>
<keyword evidence="4" id="KW-1185">Reference proteome</keyword>
<dbReference type="PANTHER" id="PTHR43056">
    <property type="entry name" value="PEPTIDASE S9 PROLYL OLIGOPEPTIDASE"/>
    <property type="match status" value="1"/>
</dbReference>
<accession>D3F7Q3</accession>
<evidence type="ECO:0000256" key="1">
    <source>
        <dbReference type="ARBA" id="ARBA00022801"/>
    </source>
</evidence>
<name>D3F7Q3_CONWI</name>
<dbReference type="InterPro" id="IPR029058">
    <property type="entry name" value="AB_hydrolase_fold"/>
</dbReference>
<dbReference type="SMART" id="SM00939">
    <property type="entry name" value="PepX_C"/>
    <property type="match status" value="1"/>
</dbReference>
<sequence>MSAQAWPTRTTVDVRIERDVPVPLPDGTTLRADVWRPADGEPAPVLLQRTPYDKSFALVVQTGLDPARAVAAGYAVVVQDVRGRYASEGTFEPLVHEAADGAATVAWAAAQPFCDGRVAMYGGSYVGATQLLAAGERPPALRALLPHVTAADYHDDWFYEGGAFQLGFALNWARALAAGELARRRERGEDVAALEQLLEAELADPLAAYARLPLTDHPLLAELAPSYFDWLAHPLRDDFWRAISPRERFGAIDVPALHLGGWHDVFLPGTLEGYVALRAAGRAPQRLVVGPWAHAGWGDAVGELIYGPEASRYALDPTDLHLRWFDSVLGGEAPDPDAPPVRIFVAGADRWRDEDDWPLARARTRRLHLRADASLTWEPPETGESQRTYVYDPANPVPTTGGRTLMPGHEASIALGARDQRAVQARPDVLLYTSAPLPHELEVTGAVRLMLHAASSALDTDWTAKLIDVRPDGRALGVTDGILRARCRDGLDSTRLLEPGRPERFTIEVGPTSIVFGRGHRVQLELSSSNFPRFDRNPNTGGDPAQARACDLTPAHQRVFHDAARASWLELPVVPT</sequence>
<dbReference type="NCBIfam" id="TIGR00976">
    <property type="entry name" value="CocE_NonD"/>
    <property type="match status" value="1"/>
</dbReference>
<organism evidence="3 4">
    <name type="scientific">Conexibacter woesei (strain DSM 14684 / CCUG 47730 / CIP 108061 / JCM 11494 / NBRC 100937 / ID131577)</name>
    <dbReference type="NCBI Taxonomy" id="469383"/>
    <lineage>
        <taxon>Bacteria</taxon>
        <taxon>Bacillati</taxon>
        <taxon>Actinomycetota</taxon>
        <taxon>Thermoleophilia</taxon>
        <taxon>Solirubrobacterales</taxon>
        <taxon>Conexibacteraceae</taxon>
        <taxon>Conexibacter</taxon>
    </lineage>
</organism>
<proteinExistence type="predicted"/>
<evidence type="ECO:0000259" key="2">
    <source>
        <dbReference type="SMART" id="SM00939"/>
    </source>
</evidence>
<dbReference type="InterPro" id="IPR005674">
    <property type="entry name" value="CocE/Ser_esterase"/>
</dbReference>
<evidence type="ECO:0000313" key="4">
    <source>
        <dbReference type="Proteomes" id="UP000008229"/>
    </source>
</evidence>
<dbReference type="Proteomes" id="UP000008229">
    <property type="component" value="Chromosome"/>
</dbReference>
<dbReference type="Gene3D" id="1.10.3020.10">
    <property type="entry name" value="alpha-amino acid ester hydrolase ( Helical cap domain)"/>
    <property type="match status" value="1"/>
</dbReference>
<reference evidence="3 4" key="1">
    <citation type="journal article" date="2010" name="Stand. Genomic Sci.">
        <title>Complete genome sequence of Conexibacter woesei type strain (ID131577).</title>
        <authorList>
            <person name="Pukall R."/>
            <person name="Lapidus A."/>
            <person name="Glavina Del Rio T."/>
            <person name="Copeland A."/>
            <person name="Tice H."/>
            <person name="Cheng J.-F."/>
            <person name="Lucas S."/>
            <person name="Chen F."/>
            <person name="Nolan M."/>
            <person name="Bruce D."/>
            <person name="Goodwin L."/>
            <person name="Pitluck S."/>
            <person name="Mavromatis K."/>
            <person name="Ivanova N."/>
            <person name="Ovchinnikova G."/>
            <person name="Pati A."/>
            <person name="Chen A."/>
            <person name="Palaniappan K."/>
            <person name="Land M."/>
            <person name="Hauser L."/>
            <person name="Chang Y.-J."/>
            <person name="Jeffries C.D."/>
            <person name="Chain P."/>
            <person name="Meincke L."/>
            <person name="Sims D."/>
            <person name="Brettin T."/>
            <person name="Detter J.C."/>
            <person name="Rohde M."/>
            <person name="Goeker M."/>
            <person name="Bristow J."/>
            <person name="Eisen J.A."/>
            <person name="Markowitz V."/>
            <person name="Kyrpides N.C."/>
            <person name="Klenk H.-P."/>
            <person name="Hugenholtz P."/>
        </authorList>
    </citation>
    <scope>NUCLEOTIDE SEQUENCE [LARGE SCALE GENOMIC DNA]</scope>
    <source>
        <strain evidence="4">DSM 14684 / CIP 108061 / JCM 11494 / NBRC 100937 / ID131577</strain>
    </source>
</reference>
<dbReference type="Gene3D" id="2.60.120.260">
    <property type="entry name" value="Galactose-binding domain-like"/>
    <property type="match status" value="1"/>
</dbReference>
<dbReference type="EMBL" id="CP001854">
    <property type="protein sequence ID" value="ADB50915.1"/>
    <property type="molecule type" value="Genomic_DNA"/>
</dbReference>
<dbReference type="KEGG" id="cwo:Cwoe_2493"/>
<dbReference type="GO" id="GO:0008239">
    <property type="term" value="F:dipeptidyl-peptidase activity"/>
    <property type="evidence" value="ECO:0007669"/>
    <property type="project" value="InterPro"/>
</dbReference>
<dbReference type="AlphaFoldDB" id="D3F7Q3"/>
<dbReference type="InterPro" id="IPR008979">
    <property type="entry name" value="Galactose-bd-like_sf"/>
</dbReference>
<dbReference type="Pfam" id="PF08530">
    <property type="entry name" value="PepX_C"/>
    <property type="match status" value="1"/>
</dbReference>
<dbReference type="eggNOG" id="COG2936">
    <property type="taxonomic scope" value="Bacteria"/>
</dbReference>
<dbReference type="InterPro" id="IPR000383">
    <property type="entry name" value="Xaa-Pro-like_dom"/>
</dbReference>
<dbReference type="InterPro" id="IPR013736">
    <property type="entry name" value="Xaa-Pro_dipept_C"/>
</dbReference>
<dbReference type="STRING" id="469383.Cwoe_2493"/>